<dbReference type="EMBL" id="LR031880">
    <property type="protein sequence ID" value="VDD60624.1"/>
    <property type="molecule type" value="Genomic_DNA"/>
</dbReference>
<feature type="domain" description="SUI1" evidence="5">
    <location>
        <begin position="22"/>
        <end position="82"/>
    </location>
</feature>
<evidence type="ECO:0000256" key="1">
    <source>
        <dbReference type="ARBA" id="ARBA00003130"/>
    </source>
</evidence>
<organism evidence="6">
    <name type="scientific">Brassica oleracea</name>
    <name type="common">Wild cabbage</name>
    <dbReference type="NCBI Taxonomy" id="3712"/>
    <lineage>
        <taxon>Eukaryota</taxon>
        <taxon>Viridiplantae</taxon>
        <taxon>Streptophyta</taxon>
        <taxon>Embryophyta</taxon>
        <taxon>Tracheophyta</taxon>
        <taxon>Spermatophyta</taxon>
        <taxon>Magnoliopsida</taxon>
        <taxon>eudicotyledons</taxon>
        <taxon>Gunneridae</taxon>
        <taxon>Pentapetalae</taxon>
        <taxon>rosids</taxon>
        <taxon>malvids</taxon>
        <taxon>Brassicales</taxon>
        <taxon>Brassicaceae</taxon>
        <taxon>Brassiceae</taxon>
        <taxon>Brassica</taxon>
    </lineage>
</organism>
<evidence type="ECO:0000259" key="5">
    <source>
        <dbReference type="PROSITE" id="PS50296"/>
    </source>
</evidence>
<name>A0A3P6GR65_BRAOL</name>
<dbReference type="Pfam" id="PF01253">
    <property type="entry name" value="SUI1"/>
    <property type="match status" value="1"/>
</dbReference>
<dbReference type="GO" id="GO:0003743">
    <property type="term" value="F:translation initiation factor activity"/>
    <property type="evidence" value="ECO:0007669"/>
    <property type="project" value="InterPro"/>
</dbReference>
<dbReference type="InterPro" id="IPR005874">
    <property type="entry name" value="SUI1_euk"/>
</dbReference>
<proteinExistence type="inferred from homology"/>
<dbReference type="CDD" id="cd11566">
    <property type="entry name" value="eIF1_SUI1"/>
    <property type="match status" value="1"/>
</dbReference>
<protein>
    <recommendedName>
        <fullName evidence="5">SUI1 domain-containing protein</fullName>
    </recommendedName>
</protein>
<dbReference type="GO" id="GO:0006417">
    <property type="term" value="P:regulation of translation"/>
    <property type="evidence" value="ECO:0007669"/>
    <property type="project" value="UniProtKB-KW"/>
</dbReference>
<keyword evidence="4" id="KW-0648">Protein biosynthesis</keyword>
<dbReference type="SUPFAM" id="SSF55159">
    <property type="entry name" value="eIF1-like"/>
    <property type="match status" value="1"/>
</dbReference>
<sequence>MQMLRTLELEQRNTCTYVFSSRKSLTTVQGLKKEYCYTKILKDLKKEFCCNGTVVQDSELGQVIQLQGDQRKDVSTFLVQAGLVKKDNIKIHGF</sequence>
<evidence type="ECO:0000256" key="3">
    <source>
        <dbReference type="ARBA" id="ARBA00022845"/>
    </source>
</evidence>
<accession>A0A3P6GR65</accession>
<comment type="function">
    <text evidence="1">Probably involved in translation.</text>
</comment>
<comment type="similarity">
    <text evidence="2">Belongs to the SUI1 family.</text>
</comment>
<dbReference type="InterPro" id="IPR036877">
    <property type="entry name" value="SUI1_dom_sf"/>
</dbReference>
<dbReference type="Gene3D" id="3.30.780.10">
    <property type="entry name" value="SUI1-like domain"/>
    <property type="match status" value="1"/>
</dbReference>
<dbReference type="PROSITE" id="PS50296">
    <property type="entry name" value="SUI1"/>
    <property type="match status" value="1"/>
</dbReference>
<evidence type="ECO:0000256" key="4">
    <source>
        <dbReference type="ARBA" id="ARBA00022917"/>
    </source>
</evidence>
<evidence type="ECO:0000313" key="6">
    <source>
        <dbReference type="EMBL" id="VDD60624.1"/>
    </source>
</evidence>
<dbReference type="AlphaFoldDB" id="A0A3P6GR65"/>
<gene>
    <name evidence="6" type="ORF">BOLC6T36077H</name>
</gene>
<reference evidence="6" key="1">
    <citation type="submission" date="2018-11" db="EMBL/GenBank/DDBJ databases">
        <authorList>
            <consortium name="Genoscope - CEA"/>
            <person name="William W."/>
        </authorList>
    </citation>
    <scope>NUCLEOTIDE SEQUENCE</scope>
</reference>
<evidence type="ECO:0000256" key="2">
    <source>
        <dbReference type="ARBA" id="ARBA00005422"/>
    </source>
</evidence>
<keyword evidence="3" id="KW-0810">Translation regulation</keyword>
<dbReference type="InterPro" id="IPR001950">
    <property type="entry name" value="SUI1"/>
</dbReference>
<dbReference type="PANTHER" id="PTHR10388">
    <property type="entry name" value="EUKARYOTIC TRANSLATION INITIATION FACTOR SUI1"/>
    <property type="match status" value="1"/>
</dbReference>